<accession>E9ATE2</accession>
<dbReference type="VEuPathDB" id="TriTrypDB:LmxM.36.3630"/>
<dbReference type="EMBL" id="FR799573">
    <property type="protein sequence ID" value="CBZ26216.1"/>
    <property type="molecule type" value="Genomic_DNA"/>
</dbReference>
<dbReference type="KEGG" id="lmi:LMXM_36_3630"/>
<reference evidence="4 5" key="1">
    <citation type="journal article" date="2011" name="Genome Res.">
        <title>Chromosome and gene copy number variation allow major structural change between species and strains of Leishmania.</title>
        <authorList>
            <person name="Rogers M.B."/>
            <person name="Hilley J.D."/>
            <person name="Dickens N.J."/>
            <person name="Wilkes J."/>
            <person name="Bates P.A."/>
            <person name="Depledge D.P."/>
            <person name="Harris D."/>
            <person name="Her Y."/>
            <person name="Herzyk P."/>
            <person name="Imamura H."/>
            <person name="Otto T.D."/>
            <person name="Sanders M."/>
            <person name="Seeger K."/>
            <person name="Dujardin J.C."/>
            <person name="Berriman M."/>
            <person name="Smith D.F."/>
            <person name="Hertz-Fowler C."/>
            <person name="Mottram J.C."/>
        </authorList>
    </citation>
    <scope>NUCLEOTIDE SEQUENCE [LARGE SCALE GENOMIC DNA]</scope>
    <source>
        <strain evidence="4 5">MHOM/GT/2001/U1103</strain>
    </source>
</reference>
<proteinExistence type="predicted"/>
<keyword evidence="3" id="KW-0472">Membrane</keyword>
<organism evidence="4 5">
    <name type="scientific">Leishmania mexicana (strain MHOM/GT/2001/U1103)</name>
    <dbReference type="NCBI Taxonomy" id="929439"/>
    <lineage>
        <taxon>Eukaryota</taxon>
        <taxon>Discoba</taxon>
        <taxon>Euglenozoa</taxon>
        <taxon>Kinetoplastea</taxon>
        <taxon>Metakinetoplastina</taxon>
        <taxon>Trypanosomatida</taxon>
        <taxon>Trypanosomatidae</taxon>
        <taxon>Leishmaniinae</taxon>
        <taxon>Leishmania</taxon>
    </lineage>
</organism>
<dbReference type="PhylomeDB" id="E9ATE2"/>
<evidence type="ECO:0000313" key="5">
    <source>
        <dbReference type="Proteomes" id="UP000007259"/>
    </source>
</evidence>
<dbReference type="OrthoDB" id="265403at2759"/>
<keyword evidence="5" id="KW-1185">Reference proteome</keyword>
<gene>
    <name evidence="4" type="ORF">LMXM_36_3630</name>
</gene>
<protein>
    <submittedName>
        <fullName evidence="4">Uncharacterized protein</fullName>
    </submittedName>
</protein>
<feature type="coiled-coil region" evidence="1">
    <location>
        <begin position="112"/>
        <end position="171"/>
    </location>
</feature>
<dbReference type="AlphaFoldDB" id="E9ATE2"/>
<feature type="transmembrane region" description="Helical" evidence="3">
    <location>
        <begin position="85"/>
        <end position="108"/>
    </location>
</feature>
<keyword evidence="3" id="KW-0812">Transmembrane</keyword>
<evidence type="ECO:0000256" key="1">
    <source>
        <dbReference type="SAM" id="Coils"/>
    </source>
</evidence>
<dbReference type="GeneID" id="13448483"/>
<keyword evidence="1" id="KW-0175">Coiled coil</keyword>
<evidence type="ECO:0000256" key="2">
    <source>
        <dbReference type="SAM" id="MobiDB-lite"/>
    </source>
</evidence>
<keyword evidence="3" id="KW-1133">Transmembrane helix</keyword>
<dbReference type="OMA" id="WHEMLPR"/>
<name>E9ATE2_LEIMU</name>
<sequence length="297" mass="32813">MHRVFLVGSSEAMATTTSTDSNVNCNHGVWNSATLTCDCDAGWNTDWLNQDVLGGNYDYCNSQASTQPPSNSTDGTTFFLADKSILVIIVALAVALAALCGIVAFCCYRKRRRRAKEEAKGAEALAAAANEKARRQEELQLQQMQMQAQEEAALQQQLLAAQLEAQRQNQALLNHLVNMSTMSAAPNSQFSASSRHHRRHWHEMLPRHQGEVDYACDANYEAGNSFSETFDGWGSPESFVQCPSSYRRGAPLSTTDGYDNYSEILPSYYPATTTEAPQREAQSPPPYAQLSFLHPPF</sequence>
<evidence type="ECO:0000256" key="3">
    <source>
        <dbReference type="SAM" id="Phobius"/>
    </source>
</evidence>
<evidence type="ECO:0000313" key="4">
    <source>
        <dbReference type="EMBL" id="CBZ26216.1"/>
    </source>
</evidence>
<dbReference type="RefSeq" id="XP_003874716.1">
    <property type="nucleotide sequence ID" value="XM_003874667.1"/>
</dbReference>
<feature type="region of interest" description="Disordered" evidence="2">
    <location>
        <begin position="274"/>
        <end position="297"/>
    </location>
</feature>
<dbReference type="Proteomes" id="UP000007259">
    <property type="component" value="Chromosome 20"/>
</dbReference>